<dbReference type="AlphaFoldDB" id="A0A9W8Y8A4"/>
<gene>
    <name evidence="2" type="ORF">N0V83_005603</name>
</gene>
<protein>
    <submittedName>
        <fullName evidence="2">Uncharacterized protein</fullName>
    </submittedName>
</protein>
<evidence type="ECO:0000313" key="2">
    <source>
        <dbReference type="EMBL" id="KAJ4369839.1"/>
    </source>
</evidence>
<dbReference type="OrthoDB" id="3796867at2759"/>
<comment type="caution">
    <text evidence="2">The sequence shown here is derived from an EMBL/GenBank/DDBJ whole genome shotgun (WGS) entry which is preliminary data.</text>
</comment>
<accession>A0A9W8Y8A4</accession>
<sequence length="168" mass="17599">MAATNASGGSHKTASRLEAIMGHWGLSSTAQILPDEIAPQERDGSLRDPYLWPARLAEELQALSGRSVTRQAVAIEYLHAAVQARQSECGGSWEVTGADVRAAVRNMVQGTASQALEQAETTLFAGGLEEALEEAGGDRQGGQEGQEGQLGMSRVGRSTSGCVKSGFV</sequence>
<dbReference type="Proteomes" id="UP001140560">
    <property type="component" value="Unassembled WGS sequence"/>
</dbReference>
<evidence type="ECO:0000313" key="3">
    <source>
        <dbReference type="Proteomes" id="UP001140560"/>
    </source>
</evidence>
<keyword evidence="3" id="KW-1185">Reference proteome</keyword>
<feature type="region of interest" description="Disordered" evidence="1">
    <location>
        <begin position="133"/>
        <end position="157"/>
    </location>
</feature>
<organism evidence="2 3">
    <name type="scientific">Neocucurbitaria cava</name>
    <dbReference type="NCBI Taxonomy" id="798079"/>
    <lineage>
        <taxon>Eukaryota</taxon>
        <taxon>Fungi</taxon>
        <taxon>Dikarya</taxon>
        <taxon>Ascomycota</taxon>
        <taxon>Pezizomycotina</taxon>
        <taxon>Dothideomycetes</taxon>
        <taxon>Pleosporomycetidae</taxon>
        <taxon>Pleosporales</taxon>
        <taxon>Pleosporineae</taxon>
        <taxon>Cucurbitariaceae</taxon>
        <taxon>Neocucurbitaria</taxon>
    </lineage>
</organism>
<dbReference type="EMBL" id="JAPEUY010000009">
    <property type="protein sequence ID" value="KAJ4369839.1"/>
    <property type="molecule type" value="Genomic_DNA"/>
</dbReference>
<reference evidence="2" key="1">
    <citation type="submission" date="2022-10" db="EMBL/GenBank/DDBJ databases">
        <title>Tapping the CABI collections for fungal endophytes: first genome assemblies for Collariella, Neodidymelliopsis, Ascochyta clinopodiicola, Didymella pomorum, Didymosphaeria variabile, Neocosmospora piperis and Neocucurbitaria cava.</title>
        <authorList>
            <person name="Hill R."/>
        </authorList>
    </citation>
    <scope>NUCLEOTIDE SEQUENCE</scope>
    <source>
        <strain evidence="2">IMI 356814</strain>
    </source>
</reference>
<proteinExistence type="predicted"/>
<evidence type="ECO:0000256" key="1">
    <source>
        <dbReference type="SAM" id="MobiDB-lite"/>
    </source>
</evidence>
<name>A0A9W8Y8A4_9PLEO</name>